<name>A0A0M0JYW7_9EUKA</name>
<feature type="coiled-coil region" evidence="1">
    <location>
        <begin position="82"/>
        <end position="120"/>
    </location>
</feature>
<dbReference type="Proteomes" id="UP000037460">
    <property type="component" value="Unassembled WGS sequence"/>
</dbReference>
<feature type="coiled-coil region" evidence="1">
    <location>
        <begin position="5"/>
        <end position="32"/>
    </location>
</feature>
<evidence type="ECO:0000313" key="3">
    <source>
        <dbReference type="Proteomes" id="UP000037460"/>
    </source>
</evidence>
<comment type="caution">
    <text evidence="2">The sequence shown here is derived from an EMBL/GenBank/DDBJ whole genome shotgun (WGS) entry which is preliminary data.</text>
</comment>
<protein>
    <submittedName>
        <fullName evidence="2">Uncharacterized protein</fullName>
    </submittedName>
</protein>
<reference evidence="3" key="1">
    <citation type="journal article" date="2015" name="PLoS Genet.">
        <title>Genome Sequence and Transcriptome Analyses of Chrysochromulina tobin: Metabolic Tools for Enhanced Algal Fitness in the Prominent Order Prymnesiales (Haptophyceae).</title>
        <authorList>
            <person name="Hovde B.T."/>
            <person name="Deodato C.R."/>
            <person name="Hunsperger H.M."/>
            <person name="Ryken S.A."/>
            <person name="Yost W."/>
            <person name="Jha R.K."/>
            <person name="Patterson J."/>
            <person name="Monnat R.J. Jr."/>
            <person name="Barlow S.B."/>
            <person name="Starkenburg S.R."/>
            <person name="Cattolico R.A."/>
        </authorList>
    </citation>
    <scope>NUCLEOTIDE SEQUENCE</scope>
    <source>
        <strain evidence="3">CCMP291</strain>
    </source>
</reference>
<feature type="non-terminal residue" evidence="2">
    <location>
        <position position="179"/>
    </location>
</feature>
<keyword evidence="3" id="KW-1185">Reference proteome</keyword>
<evidence type="ECO:0000313" key="2">
    <source>
        <dbReference type="EMBL" id="KOO31328.1"/>
    </source>
</evidence>
<proteinExistence type="predicted"/>
<evidence type="ECO:0000256" key="1">
    <source>
        <dbReference type="SAM" id="Coils"/>
    </source>
</evidence>
<accession>A0A0M0JYW7</accession>
<organism evidence="2 3">
    <name type="scientific">Chrysochromulina tobinii</name>
    <dbReference type="NCBI Taxonomy" id="1460289"/>
    <lineage>
        <taxon>Eukaryota</taxon>
        <taxon>Haptista</taxon>
        <taxon>Haptophyta</taxon>
        <taxon>Prymnesiophyceae</taxon>
        <taxon>Prymnesiales</taxon>
        <taxon>Chrysochromulinaceae</taxon>
        <taxon>Chrysochromulina</taxon>
    </lineage>
</organism>
<dbReference type="EMBL" id="JWZX01002037">
    <property type="protein sequence ID" value="KOO31328.1"/>
    <property type="molecule type" value="Genomic_DNA"/>
</dbReference>
<gene>
    <name evidence="2" type="ORF">Ctob_007102</name>
</gene>
<dbReference type="AlphaFoldDB" id="A0A0M0JYW7"/>
<sequence>MREQLAAAQEAVRAKESEVARLVAEVRQLKAIMPAMGEAKSQMLARTSLAQQLAEMEQIAATRQQESAALLQASSTALKSKSTQLDKALESHQKELRAAREQTRRVVEEQARAFEQAEAARREEVAHGLDAEFAFGSDVFSSAFELSAAKMRELDAQNAALQRQARNFLQTSAALNAGT</sequence>
<keyword evidence="1" id="KW-0175">Coiled coil</keyword>